<dbReference type="Proteomes" id="UP000526083">
    <property type="component" value="Unassembled WGS sequence"/>
</dbReference>
<dbReference type="AlphaFoldDB" id="A0A7W3JMI4"/>
<name>A0A7W3JMI4_9MICO</name>
<evidence type="ECO:0000313" key="3">
    <source>
        <dbReference type="Proteomes" id="UP000526083"/>
    </source>
</evidence>
<feature type="domain" description="TadE-like" evidence="1">
    <location>
        <begin position="2"/>
        <end position="41"/>
    </location>
</feature>
<dbReference type="InterPro" id="IPR049790">
    <property type="entry name" value="Rv3655c/TadE"/>
</dbReference>
<keyword evidence="3" id="KW-1185">Reference proteome</keyword>
<proteinExistence type="predicted"/>
<protein>
    <recommendedName>
        <fullName evidence="1">TadE-like domain-containing protein</fullName>
    </recommendedName>
</protein>
<dbReference type="Pfam" id="PF07811">
    <property type="entry name" value="TadE"/>
    <property type="match status" value="1"/>
</dbReference>
<evidence type="ECO:0000259" key="1">
    <source>
        <dbReference type="Pfam" id="PF07811"/>
    </source>
</evidence>
<accession>A0A7W3JMI4</accession>
<dbReference type="NCBIfam" id="NF041390">
    <property type="entry name" value="TadE_Rv3655c"/>
    <property type="match status" value="1"/>
</dbReference>
<gene>
    <name evidence="2" type="ORF">FHX48_000588</name>
</gene>
<organism evidence="2 3">
    <name type="scientific">Microbacterium halimionae</name>
    <dbReference type="NCBI Taxonomy" id="1526413"/>
    <lineage>
        <taxon>Bacteria</taxon>
        <taxon>Bacillati</taxon>
        <taxon>Actinomycetota</taxon>
        <taxon>Actinomycetes</taxon>
        <taxon>Micrococcales</taxon>
        <taxon>Microbacteriaceae</taxon>
        <taxon>Microbacterium</taxon>
    </lineage>
</organism>
<dbReference type="InterPro" id="IPR012495">
    <property type="entry name" value="TadE-like_dom"/>
</dbReference>
<reference evidence="2 3" key="1">
    <citation type="submission" date="2020-07" db="EMBL/GenBank/DDBJ databases">
        <title>Sequencing the genomes of 1000 actinobacteria strains.</title>
        <authorList>
            <person name="Klenk H.-P."/>
        </authorList>
    </citation>
    <scope>NUCLEOTIDE SEQUENCE [LARGE SCALE GENOMIC DNA]</scope>
    <source>
        <strain evidence="2 3">DSM 27576</strain>
    </source>
</reference>
<dbReference type="EMBL" id="JACGWY010000001">
    <property type="protein sequence ID" value="MBA8815536.1"/>
    <property type="molecule type" value="Genomic_DNA"/>
</dbReference>
<evidence type="ECO:0000313" key="2">
    <source>
        <dbReference type="EMBL" id="MBA8815536.1"/>
    </source>
</evidence>
<sequence length="102" mass="9981">MTAEFAVALPAVLVVVALAVGTLGAASRHVRLQDAAADAARWVARGEDSDSALGLVGEAVSGASASIEYRGDLVCVIASAPAGAALTFVDLRASSCALAGGL</sequence>
<comment type="caution">
    <text evidence="2">The sequence shown here is derived from an EMBL/GenBank/DDBJ whole genome shotgun (WGS) entry which is preliminary data.</text>
</comment>
<dbReference type="RefSeq" id="WP_310734786.1">
    <property type="nucleotide sequence ID" value="NZ_JAAOZB010000002.1"/>
</dbReference>